<dbReference type="Proteomes" id="UP001211097">
    <property type="component" value="Chromosome"/>
</dbReference>
<gene>
    <name evidence="10" type="ORF">PKF023_08430</name>
</gene>
<dbReference type="GO" id="GO:0005886">
    <property type="term" value="C:plasma membrane"/>
    <property type="evidence" value="ECO:0007669"/>
    <property type="project" value="UniProtKB-SubCell"/>
</dbReference>
<feature type="transmembrane region" description="Helical" evidence="9">
    <location>
        <begin position="86"/>
        <end position="103"/>
    </location>
</feature>
<feature type="transmembrane region" description="Helical" evidence="9">
    <location>
        <begin position="57"/>
        <end position="80"/>
    </location>
</feature>
<protein>
    <submittedName>
        <fullName evidence="10">Membrane protein</fullName>
    </submittedName>
</protein>
<keyword evidence="7 9" id="KW-0472">Membrane</keyword>
<keyword evidence="6 9" id="KW-1133">Transmembrane helix</keyword>
<reference evidence="10" key="1">
    <citation type="submission" date="2022-11" db="EMBL/GenBank/DDBJ databases">
        <title>Complete Genome Sequences of three Polynucleobacter sp. Subcluster PnecC Strains KF022, KF023, and KF032 Isolated from a Shallow Eutrophic Lake in Japan.</title>
        <authorList>
            <person name="Ogata Y."/>
            <person name="Watanabe K."/>
            <person name="Takemine S."/>
            <person name="Shindo C."/>
            <person name="Kurokawa R."/>
            <person name="Suda W."/>
        </authorList>
    </citation>
    <scope>NUCLEOTIDE SEQUENCE</scope>
    <source>
        <strain evidence="10">KF023</strain>
    </source>
</reference>
<dbReference type="PANTHER" id="PTHR30574">
    <property type="entry name" value="INNER MEMBRANE PROTEIN YEDE"/>
    <property type="match status" value="1"/>
</dbReference>
<evidence type="ECO:0000256" key="3">
    <source>
        <dbReference type="ARBA" id="ARBA00022475"/>
    </source>
</evidence>
<sequence length="146" mass="15329">MMQIDWMSFTPIPSLLGGMILGVAAALYVLLHGRILGISGIVSGLLHPKLTDSAWRIALVLGLITAPFLAALFFGIFPVVEIEADWIAIAIAGLLVGFGAQYGSGCTSGHGICGLSRLSPRSLVATLSFMGAGFITVYVLRHLIGF</sequence>
<evidence type="ECO:0000256" key="9">
    <source>
        <dbReference type="SAM" id="Phobius"/>
    </source>
</evidence>
<keyword evidence="3" id="KW-1003">Cell membrane</keyword>
<proteinExistence type="inferred from homology"/>
<organism evidence="10">
    <name type="scientific">Polynucleobacter yangtzensis</name>
    <dbReference type="NCBI Taxonomy" id="1743159"/>
    <lineage>
        <taxon>Bacteria</taxon>
        <taxon>Pseudomonadati</taxon>
        <taxon>Pseudomonadota</taxon>
        <taxon>Betaproteobacteria</taxon>
        <taxon>Burkholderiales</taxon>
        <taxon>Burkholderiaceae</taxon>
        <taxon>Polynucleobacter</taxon>
    </lineage>
</organism>
<keyword evidence="5 9" id="KW-0812">Transmembrane</keyword>
<dbReference type="AlphaFoldDB" id="A0A9C7FA83"/>
<evidence type="ECO:0000256" key="4">
    <source>
        <dbReference type="ARBA" id="ARBA00022519"/>
    </source>
</evidence>
<feature type="transmembrane region" description="Helical" evidence="9">
    <location>
        <begin position="123"/>
        <end position="144"/>
    </location>
</feature>
<feature type="transmembrane region" description="Helical" evidence="9">
    <location>
        <begin position="12"/>
        <end position="31"/>
    </location>
</feature>
<evidence type="ECO:0000256" key="2">
    <source>
        <dbReference type="ARBA" id="ARBA00022448"/>
    </source>
</evidence>
<evidence type="ECO:0000256" key="8">
    <source>
        <dbReference type="ARBA" id="ARBA00035655"/>
    </source>
</evidence>
<dbReference type="InterPro" id="IPR007272">
    <property type="entry name" value="Sulf_transp_TsuA/YedE"/>
</dbReference>
<accession>A0A9C7FA83</accession>
<evidence type="ECO:0000256" key="7">
    <source>
        <dbReference type="ARBA" id="ARBA00023136"/>
    </source>
</evidence>
<dbReference type="PANTHER" id="PTHR30574:SF1">
    <property type="entry name" value="SULPHUR TRANSPORT DOMAIN-CONTAINING PROTEIN"/>
    <property type="match status" value="1"/>
</dbReference>
<evidence type="ECO:0000256" key="1">
    <source>
        <dbReference type="ARBA" id="ARBA00004429"/>
    </source>
</evidence>
<keyword evidence="4" id="KW-0997">Cell inner membrane</keyword>
<dbReference type="EMBL" id="AP026973">
    <property type="protein sequence ID" value="BDT77040.1"/>
    <property type="molecule type" value="Genomic_DNA"/>
</dbReference>
<evidence type="ECO:0000256" key="6">
    <source>
        <dbReference type="ARBA" id="ARBA00022989"/>
    </source>
</evidence>
<comment type="similarity">
    <text evidence="8">Belongs to the TsuA/YedE (TC 9.B.102) family.</text>
</comment>
<keyword evidence="2" id="KW-0813">Transport</keyword>
<evidence type="ECO:0000313" key="10">
    <source>
        <dbReference type="EMBL" id="BDT77040.1"/>
    </source>
</evidence>
<comment type="subcellular location">
    <subcellularLocation>
        <location evidence="1">Cell inner membrane</location>
        <topology evidence="1">Multi-pass membrane protein</topology>
    </subcellularLocation>
</comment>
<dbReference type="Pfam" id="PF04143">
    <property type="entry name" value="Sulf_transp"/>
    <property type="match status" value="1"/>
</dbReference>
<dbReference type="KEGG" id="pyt:PKF023_08430"/>
<evidence type="ECO:0000256" key="5">
    <source>
        <dbReference type="ARBA" id="ARBA00022692"/>
    </source>
</evidence>
<name>A0A9C7FA83_9BURK</name>